<dbReference type="PANTHER" id="PTHR42941:SF1">
    <property type="entry name" value="SLL1037 PROTEIN"/>
    <property type="match status" value="1"/>
</dbReference>
<feature type="chain" id="PRO_5020710877" description="TRAP transporter TAXI family solute receptor" evidence="1">
    <location>
        <begin position="22"/>
        <end position="314"/>
    </location>
</feature>
<evidence type="ECO:0000313" key="3">
    <source>
        <dbReference type="Proteomes" id="UP000295066"/>
    </source>
</evidence>
<name>A0A4R8M2V7_9BACT</name>
<dbReference type="RefSeq" id="WP_133958194.1">
    <property type="nucleotide sequence ID" value="NZ_SORI01000015.1"/>
</dbReference>
<feature type="signal peptide" evidence="1">
    <location>
        <begin position="1"/>
        <end position="21"/>
    </location>
</feature>
<organism evidence="2 3">
    <name type="scientific">Aminivibrio pyruvatiphilus</name>
    <dbReference type="NCBI Taxonomy" id="1005740"/>
    <lineage>
        <taxon>Bacteria</taxon>
        <taxon>Thermotogati</taxon>
        <taxon>Synergistota</taxon>
        <taxon>Synergistia</taxon>
        <taxon>Synergistales</taxon>
        <taxon>Aminobacteriaceae</taxon>
        <taxon>Aminivibrio</taxon>
    </lineage>
</organism>
<dbReference type="AlphaFoldDB" id="A0A4R8M2V7"/>
<dbReference type="Pfam" id="PF16868">
    <property type="entry name" value="NMT1_3"/>
    <property type="match status" value="1"/>
</dbReference>
<evidence type="ECO:0000256" key="1">
    <source>
        <dbReference type="SAM" id="SignalP"/>
    </source>
</evidence>
<keyword evidence="1" id="KW-0732">Signal</keyword>
<evidence type="ECO:0008006" key="4">
    <source>
        <dbReference type="Google" id="ProtNLM"/>
    </source>
</evidence>
<dbReference type="PANTHER" id="PTHR42941">
    <property type="entry name" value="SLL1037 PROTEIN"/>
    <property type="match status" value="1"/>
</dbReference>
<sequence>MKKSMLAVMLLLCVAAAPAFADDVFVRIGTSSVGGGFYLIGNTIAQLGTEVEKSINFTAVTGGSIKNCINLGTKEVELGMVQSSTVNDAWNGTGSFKEPIKTLRYVTAIYPMPAHILVNLDAGIKSIGDFKGKRVDYGSVGQGIEVNVREMMSVYGLTDDDVRIERFGRAEVAEALKVGDSQAHIWTTNAPNAQVTDMIRSGKVGLIGIEADKIREIVEKYPHYAPVTIPGGVYAGYEKDIPVVGAVGSLLTYEDMPEEVIYKITKMIHGNTKFLQERLNYFNSLTLDFALAGMSVPLHPGAKKFYVEAGLIKE</sequence>
<keyword evidence="3" id="KW-1185">Reference proteome</keyword>
<comment type="caution">
    <text evidence="2">The sequence shown here is derived from an EMBL/GenBank/DDBJ whole genome shotgun (WGS) entry which is preliminary data.</text>
</comment>
<dbReference type="CDD" id="cd13520">
    <property type="entry name" value="PBP2_TAXI_TRAP"/>
    <property type="match status" value="1"/>
</dbReference>
<dbReference type="NCBIfam" id="TIGR02122">
    <property type="entry name" value="TRAP_TAXI"/>
    <property type="match status" value="1"/>
</dbReference>
<protein>
    <recommendedName>
        <fullName evidence="4">TRAP transporter TAXI family solute receptor</fullName>
    </recommendedName>
</protein>
<gene>
    <name evidence="2" type="ORF">C8D99_11553</name>
</gene>
<accession>A0A4R8M2V7</accession>
<dbReference type="EMBL" id="SORI01000015">
    <property type="protein sequence ID" value="TDY58035.1"/>
    <property type="molecule type" value="Genomic_DNA"/>
</dbReference>
<proteinExistence type="predicted"/>
<dbReference type="Proteomes" id="UP000295066">
    <property type="component" value="Unassembled WGS sequence"/>
</dbReference>
<evidence type="ECO:0000313" key="2">
    <source>
        <dbReference type="EMBL" id="TDY58035.1"/>
    </source>
</evidence>
<dbReference type="Gene3D" id="3.40.190.10">
    <property type="entry name" value="Periplasmic binding protein-like II"/>
    <property type="match status" value="2"/>
</dbReference>
<reference evidence="2 3" key="1">
    <citation type="submission" date="2019-03" db="EMBL/GenBank/DDBJ databases">
        <title>Genomic Encyclopedia of Type Strains, Phase IV (KMG-IV): sequencing the most valuable type-strain genomes for metagenomic binning, comparative biology and taxonomic classification.</title>
        <authorList>
            <person name="Goeker M."/>
        </authorList>
    </citation>
    <scope>NUCLEOTIDE SEQUENCE [LARGE SCALE GENOMIC DNA]</scope>
    <source>
        <strain evidence="2 3">DSM 25964</strain>
    </source>
</reference>
<dbReference type="OrthoDB" id="9776669at2"/>
<dbReference type="SUPFAM" id="SSF53850">
    <property type="entry name" value="Periplasmic binding protein-like II"/>
    <property type="match status" value="1"/>
</dbReference>
<dbReference type="InterPro" id="IPR011852">
    <property type="entry name" value="TRAP_TAXI"/>
</dbReference>